<dbReference type="InterPro" id="IPR004446">
    <property type="entry name" value="Heptose_bisP_phosphatase"/>
</dbReference>
<keyword evidence="10" id="KW-0862">Zinc</keyword>
<evidence type="ECO:0000256" key="8">
    <source>
        <dbReference type="PIRSR" id="PIRSR004682-1"/>
    </source>
</evidence>
<dbReference type="GO" id="GO:0005737">
    <property type="term" value="C:cytoplasm"/>
    <property type="evidence" value="ECO:0007669"/>
    <property type="project" value="UniProtKB-SubCell"/>
</dbReference>
<dbReference type="OrthoDB" id="9801899at2"/>
<name>A0A1H5WEG3_9BACT</name>
<comment type="similarity">
    <text evidence="7">Belongs to the gmhB family.</text>
</comment>
<dbReference type="EC" id="3.1.3.-" evidence="7"/>
<keyword evidence="12" id="KW-1185">Reference proteome</keyword>
<feature type="binding site" evidence="10">
    <location>
        <position position="14"/>
    </location>
    <ligand>
        <name>Mg(2+)</name>
        <dbReference type="ChEBI" id="CHEBI:18420"/>
    </ligand>
</feature>
<feature type="binding site" evidence="10">
    <location>
        <position position="139"/>
    </location>
    <ligand>
        <name>Mg(2+)</name>
        <dbReference type="ChEBI" id="CHEBI:18420"/>
    </ligand>
</feature>
<keyword evidence="2 7" id="KW-0963">Cytoplasm</keyword>
<keyword evidence="3 10" id="KW-0479">Metal-binding</keyword>
<evidence type="ECO:0000256" key="1">
    <source>
        <dbReference type="ARBA" id="ARBA00004496"/>
    </source>
</evidence>
<keyword evidence="4 7" id="KW-0378">Hydrolase</keyword>
<evidence type="ECO:0000256" key="2">
    <source>
        <dbReference type="ARBA" id="ARBA00022490"/>
    </source>
</evidence>
<evidence type="ECO:0000256" key="6">
    <source>
        <dbReference type="ARBA" id="ARBA00031828"/>
    </source>
</evidence>
<accession>A0A1H5WEG3</accession>
<dbReference type="NCBIfam" id="TIGR01656">
    <property type="entry name" value="Histidinol-ppas"/>
    <property type="match status" value="1"/>
</dbReference>
<evidence type="ECO:0000256" key="10">
    <source>
        <dbReference type="PIRSR" id="PIRSR004682-4"/>
    </source>
</evidence>
<dbReference type="GO" id="GO:0005975">
    <property type="term" value="P:carbohydrate metabolic process"/>
    <property type="evidence" value="ECO:0007669"/>
    <property type="project" value="InterPro"/>
</dbReference>
<dbReference type="Pfam" id="PF13242">
    <property type="entry name" value="Hydrolase_like"/>
    <property type="match status" value="1"/>
</dbReference>
<proteinExistence type="inferred from homology"/>
<dbReference type="PANTHER" id="PTHR42891:SF1">
    <property type="entry name" value="D-GLYCERO-BETA-D-MANNO-HEPTOSE-1,7-BISPHOSPHATE 7-PHOSPHATASE"/>
    <property type="match status" value="1"/>
</dbReference>
<feature type="site" description="Stabilizes the phosphoryl group" evidence="9">
    <location>
        <position position="56"/>
    </location>
</feature>
<feature type="binding site" evidence="10">
    <location>
        <position position="16"/>
    </location>
    <ligand>
        <name>Mg(2+)</name>
        <dbReference type="ChEBI" id="CHEBI:18420"/>
    </ligand>
</feature>
<dbReference type="InterPro" id="IPR023214">
    <property type="entry name" value="HAD_sf"/>
</dbReference>
<dbReference type="SUPFAM" id="SSF56784">
    <property type="entry name" value="HAD-like"/>
    <property type="match status" value="1"/>
</dbReference>
<feature type="binding site" evidence="10">
    <location>
        <position position="95"/>
    </location>
    <ligand>
        <name>Zn(2+)</name>
        <dbReference type="ChEBI" id="CHEBI:29105"/>
    </ligand>
</feature>
<dbReference type="Proteomes" id="UP000236728">
    <property type="component" value="Unassembled WGS sequence"/>
</dbReference>
<organism evidence="11 12">
    <name type="scientific">Bryocella elongata</name>
    <dbReference type="NCBI Taxonomy" id="863522"/>
    <lineage>
        <taxon>Bacteria</taxon>
        <taxon>Pseudomonadati</taxon>
        <taxon>Acidobacteriota</taxon>
        <taxon>Terriglobia</taxon>
        <taxon>Terriglobales</taxon>
        <taxon>Acidobacteriaceae</taxon>
        <taxon>Bryocella</taxon>
    </lineage>
</organism>
<dbReference type="PIRSF" id="PIRSF004682">
    <property type="entry name" value="GmhB"/>
    <property type="match status" value="1"/>
</dbReference>
<reference evidence="11 12" key="1">
    <citation type="submission" date="2016-10" db="EMBL/GenBank/DDBJ databases">
        <authorList>
            <person name="de Groot N.N."/>
        </authorList>
    </citation>
    <scope>NUCLEOTIDE SEQUENCE [LARGE SCALE GENOMIC DNA]</scope>
    <source>
        <strain evidence="11 12">DSM 22489</strain>
    </source>
</reference>
<dbReference type="PANTHER" id="PTHR42891">
    <property type="entry name" value="D-GLYCERO-BETA-D-MANNO-HEPTOSE-1,7-BISPHOSPHATE 7-PHOSPHATASE"/>
    <property type="match status" value="1"/>
</dbReference>
<comment type="subcellular location">
    <subcellularLocation>
        <location evidence="1 7">Cytoplasm</location>
    </subcellularLocation>
</comment>
<dbReference type="InterPro" id="IPR006543">
    <property type="entry name" value="Histidinol-phos"/>
</dbReference>
<evidence type="ECO:0000256" key="4">
    <source>
        <dbReference type="ARBA" id="ARBA00022801"/>
    </source>
</evidence>
<evidence type="ECO:0000256" key="9">
    <source>
        <dbReference type="PIRSR" id="PIRSR004682-3"/>
    </source>
</evidence>
<evidence type="ECO:0000256" key="5">
    <source>
        <dbReference type="ARBA" id="ARBA00023277"/>
    </source>
</evidence>
<evidence type="ECO:0000313" key="11">
    <source>
        <dbReference type="EMBL" id="SEF97187.1"/>
    </source>
</evidence>
<dbReference type="NCBIfam" id="TIGR01662">
    <property type="entry name" value="HAD-SF-IIIA"/>
    <property type="match status" value="1"/>
</dbReference>
<dbReference type="GO" id="GO:0046872">
    <property type="term" value="F:metal ion binding"/>
    <property type="evidence" value="ECO:0007669"/>
    <property type="project" value="UniProtKB-KW"/>
</dbReference>
<dbReference type="Gene3D" id="3.40.50.1000">
    <property type="entry name" value="HAD superfamily/HAD-like"/>
    <property type="match status" value="1"/>
</dbReference>
<keyword evidence="10" id="KW-0460">Magnesium</keyword>
<feature type="active site" description="Proton donor" evidence="8">
    <location>
        <position position="16"/>
    </location>
</feature>
<dbReference type="CDD" id="cd07503">
    <property type="entry name" value="HAD_HisB-N"/>
    <property type="match status" value="1"/>
</dbReference>
<sequence length="190" mass="21083">MPEETTLSPALFLDRDGVINVDTNFLYKIEDVKWIEGIFSLATTATRLGYKMVVVTNQSGVARGHFTAEDVETLMDWMVAEFAAREVPLTAYYYCPFHPGHGDERYRREHEDRKPSPGMLLRGAREHALDLSQSVMIGDRCTDIGAANNGGLRQAFLIAGTETGPCSGSYIPVDKLAEVEQWLIANTPAQ</sequence>
<dbReference type="InterPro" id="IPR006549">
    <property type="entry name" value="HAD-SF_hydro_IIIA"/>
</dbReference>
<feature type="site" description="Stabilizes the phosphoryl group" evidence="9">
    <location>
        <position position="114"/>
    </location>
</feature>
<dbReference type="NCBIfam" id="TIGR00213">
    <property type="entry name" value="GmhB_yaeD"/>
    <property type="match status" value="1"/>
</dbReference>
<evidence type="ECO:0000313" key="12">
    <source>
        <dbReference type="Proteomes" id="UP000236728"/>
    </source>
</evidence>
<dbReference type="RefSeq" id="WP_103932441.1">
    <property type="nucleotide sequence ID" value="NZ_FNVA01000002.1"/>
</dbReference>
<protein>
    <recommendedName>
        <fullName evidence="6 7">D,D-heptose 1,7-bisphosphate phosphatase</fullName>
        <ecNumber evidence="7">3.1.3.-</ecNumber>
    </recommendedName>
</protein>
<dbReference type="AlphaFoldDB" id="A0A1H5WEG3"/>
<dbReference type="GO" id="GO:0016791">
    <property type="term" value="F:phosphatase activity"/>
    <property type="evidence" value="ECO:0007669"/>
    <property type="project" value="InterPro"/>
</dbReference>
<feature type="site" description="Contributes to substrate recognition" evidence="9">
    <location>
        <position position="113"/>
    </location>
</feature>
<keyword evidence="5 7" id="KW-0119">Carbohydrate metabolism</keyword>
<comment type="cofactor">
    <cofactor evidence="10">
        <name>Zn(2+)</name>
        <dbReference type="ChEBI" id="CHEBI:29105"/>
    </cofactor>
</comment>
<dbReference type="InterPro" id="IPR036412">
    <property type="entry name" value="HAD-like_sf"/>
</dbReference>
<comment type="cofactor">
    <cofactor evidence="10">
        <name>Mg(2+)</name>
        <dbReference type="ChEBI" id="CHEBI:18420"/>
    </cofactor>
</comment>
<feature type="active site" description="Nucleophile" evidence="8">
    <location>
        <position position="14"/>
    </location>
</feature>
<evidence type="ECO:0000256" key="3">
    <source>
        <dbReference type="ARBA" id="ARBA00022723"/>
    </source>
</evidence>
<evidence type="ECO:0000256" key="7">
    <source>
        <dbReference type="PIRNR" id="PIRNR004682"/>
    </source>
</evidence>
<dbReference type="EMBL" id="FNVA01000002">
    <property type="protein sequence ID" value="SEF97187.1"/>
    <property type="molecule type" value="Genomic_DNA"/>
</dbReference>
<gene>
    <name evidence="11" type="ORF">SAMN05421819_1520</name>
</gene>